<dbReference type="GO" id="GO:0000981">
    <property type="term" value="F:DNA-binding transcription factor activity, RNA polymerase II-specific"/>
    <property type="evidence" value="ECO:0007669"/>
    <property type="project" value="InterPro"/>
</dbReference>
<feature type="transmembrane region" description="Helical" evidence="7">
    <location>
        <begin position="436"/>
        <end position="455"/>
    </location>
</feature>
<dbReference type="CDD" id="cd12148">
    <property type="entry name" value="fungal_TF_MHR"/>
    <property type="match status" value="1"/>
</dbReference>
<dbReference type="GO" id="GO:0008270">
    <property type="term" value="F:zinc ion binding"/>
    <property type="evidence" value="ECO:0007669"/>
    <property type="project" value="InterPro"/>
</dbReference>
<dbReference type="PROSITE" id="PS00463">
    <property type="entry name" value="ZN2_CY6_FUNGAL_1"/>
    <property type="match status" value="1"/>
</dbReference>
<dbReference type="InterPro" id="IPR036864">
    <property type="entry name" value="Zn2-C6_fun-type_DNA-bd_sf"/>
</dbReference>
<keyword evidence="7" id="KW-0812">Transmembrane</keyword>
<comment type="caution">
    <text evidence="9">The sequence shown here is derived from an EMBL/GenBank/DDBJ whole genome shotgun (WGS) entry which is preliminary data.</text>
</comment>
<evidence type="ECO:0000256" key="1">
    <source>
        <dbReference type="ARBA" id="ARBA00004123"/>
    </source>
</evidence>
<keyword evidence="5" id="KW-0539">Nucleus</keyword>
<dbReference type="EMBL" id="JAGPNK010000013">
    <property type="protein sequence ID" value="KAH7309866.1"/>
    <property type="molecule type" value="Genomic_DNA"/>
</dbReference>
<dbReference type="Proteomes" id="UP000813444">
    <property type="component" value="Unassembled WGS sequence"/>
</dbReference>
<evidence type="ECO:0000256" key="5">
    <source>
        <dbReference type="ARBA" id="ARBA00023242"/>
    </source>
</evidence>
<proteinExistence type="predicted"/>
<evidence type="ECO:0000256" key="6">
    <source>
        <dbReference type="SAM" id="MobiDB-lite"/>
    </source>
</evidence>
<dbReference type="SMART" id="SM00066">
    <property type="entry name" value="GAL4"/>
    <property type="match status" value="1"/>
</dbReference>
<dbReference type="InterPro" id="IPR051089">
    <property type="entry name" value="prtT"/>
</dbReference>
<dbReference type="Pfam" id="PF00172">
    <property type="entry name" value="Zn_clus"/>
    <property type="match status" value="1"/>
</dbReference>
<dbReference type="PANTHER" id="PTHR31845:SF39">
    <property type="entry name" value="TRANSCRIPTION FACTOR PBCR-RELATED"/>
    <property type="match status" value="1"/>
</dbReference>
<dbReference type="PROSITE" id="PS50048">
    <property type="entry name" value="ZN2_CY6_FUNGAL_2"/>
    <property type="match status" value="1"/>
</dbReference>
<keyword evidence="4" id="KW-0804">Transcription</keyword>
<dbReference type="SUPFAM" id="SSF57701">
    <property type="entry name" value="Zn2/Cys6 DNA-binding domain"/>
    <property type="match status" value="1"/>
</dbReference>
<dbReference type="OrthoDB" id="3365636at2759"/>
<keyword evidence="7" id="KW-1133">Transmembrane helix</keyword>
<dbReference type="Gene3D" id="4.10.240.10">
    <property type="entry name" value="Zn(2)-C6 fungal-type DNA-binding domain"/>
    <property type="match status" value="1"/>
</dbReference>
<comment type="subcellular location">
    <subcellularLocation>
        <location evidence="1">Nucleus</location>
    </subcellularLocation>
</comment>
<feature type="domain" description="Zn(2)-C6 fungal-type" evidence="8">
    <location>
        <begin position="7"/>
        <end position="39"/>
    </location>
</feature>
<dbReference type="InterPro" id="IPR001138">
    <property type="entry name" value="Zn2Cys6_DnaBD"/>
</dbReference>
<keyword evidence="2" id="KW-0805">Transcription regulation</keyword>
<evidence type="ECO:0000256" key="4">
    <source>
        <dbReference type="ARBA" id="ARBA00023163"/>
    </source>
</evidence>
<evidence type="ECO:0000256" key="2">
    <source>
        <dbReference type="ARBA" id="ARBA00023015"/>
    </source>
</evidence>
<name>A0A8K0SKF3_9HYPO</name>
<accession>A0A8K0SKF3</accession>
<dbReference type="GO" id="GO:0005634">
    <property type="term" value="C:nucleus"/>
    <property type="evidence" value="ECO:0007669"/>
    <property type="project" value="UniProtKB-SubCell"/>
</dbReference>
<dbReference type="AlphaFoldDB" id="A0A8K0SKF3"/>
<evidence type="ECO:0000259" key="8">
    <source>
        <dbReference type="PROSITE" id="PS50048"/>
    </source>
</evidence>
<evidence type="ECO:0000313" key="9">
    <source>
        <dbReference type="EMBL" id="KAH7309866.1"/>
    </source>
</evidence>
<feature type="compositionally biased region" description="Low complexity" evidence="6">
    <location>
        <begin position="69"/>
        <end position="78"/>
    </location>
</feature>
<evidence type="ECO:0000256" key="3">
    <source>
        <dbReference type="ARBA" id="ARBA00023125"/>
    </source>
</evidence>
<keyword evidence="10" id="KW-1185">Reference proteome</keyword>
<feature type="region of interest" description="Disordered" evidence="6">
    <location>
        <begin position="61"/>
        <end position="81"/>
    </location>
</feature>
<organism evidence="9 10">
    <name type="scientific">Stachybotrys elegans</name>
    <dbReference type="NCBI Taxonomy" id="80388"/>
    <lineage>
        <taxon>Eukaryota</taxon>
        <taxon>Fungi</taxon>
        <taxon>Dikarya</taxon>
        <taxon>Ascomycota</taxon>
        <taxon>Pezizomycotina</taxon>
        <taxon>Sordariomycetes</taxon>
        <taxon>Hypocreomycetidae</taxon>
        <taxon>Hypocreales</taxon>
        <taxon>Stachybotryaceae</taxon>
        <taxon>Stachybotrys</taxon>
    </lineage>
</organism>
<dbReference type="PANTHER" id="PTHR31845">
    <property type="entry name" value="FINGER DOMAIN PROTEIN, PUTATIVE-RELATED"/>
    <property type="match status" value="1"/>
</dbReference>
<keyword evidence="7" id="KW-0472">Membrane</keyword>
<protein>
    <recommendedName>
        <fullName evidence="8">Zn(2)-C6 fungal-type domain-containing protein</fullName>
    </recommendedName>
</protein>
<dbReference type="GO" id="GO:0000976">
    <property type="term" value="F:transcription cis-regulatory region binding"/>
    <property type="evidence" value="ECO:0007669"/>
    <property type="project" value="TreeGrafter"/>
</dbReference>
<keyword evidence="3" id="KW-0238">DNA-binding</keyword>
<dbReference type="CDD" id="cd00067">
    <property type="entry name" value="GAL4"/>
    <property type="match status" value="1"/>
</dbReference>
<gene>
    <name evidence="9" type="ORF">B0I35DRAFT_440740</name>
</gene>
<evidence type="ECO:0000313" key="10">
    <source>
        <dbReference type="Proteomes" id="UP000813444"/>
    </source>
</evidence>
<sequence>MRKRYRACEACHRLKIRCDGSPATGGPCERCTRNNLQCVPAAPRLQRDRISELEAQVQALQSTLREKSSSTTPSVLSSDGAPENLSHGMLAFLDARIPPTHQLDLLQQFPQQAGAAWPVIRPPQDLDLLRQKSPILLLSLMAYCFTQQAQDTDLEVHEGLVRETMRLLGNEVIGRGQRSLELVQALLVSAFWNKFTRSGMQGSPYQVIQLAADMAIDLGIGGFSLLPSPAAFFCRLEDPYSLDARRTWLACFIALSTSSLSTRRPHTVPWNAYHEQCVALLEAQGDVSDLLLCQIVRITRLVEEISTNLSLCQVDSFVDCNSPETEAVMHAMKAKVDEWAAQVPPSLASSPTLAIWNHLAIMYIYEPVLHTPTNKGSFAAPFIPGRIPVQDIPKPDNITPRLQAALGALVHHGHAIIDVAAHMDPELVINLPSFCFSPIVVYALFVLATGLVVAADPESTYRQHMGRDGFQIDECGNKLKGLVDRLKSLDPTMSCWTTKLFDATGWLQQWHSDYSTIVERYERSVSKS</sequence>
<reference evidence="9" key="1">
    <citation type="journal article" date="2021" name="Nat. Commun.">
        <title>Genetic determinants of endophytism in the Arabidopsis root mycobiome.</title>
        <authorList>
            <person name="Mesny F."/>
            <person name="Miyauchi S."/>
            <person name="Thiergart T."/>
            <person name="Pickel B."/>
            <person name="Atanasova L."/>
            <person name="Karlsson M."/>
            <person name="Huettel B."/>
            <person name="Barry K.W."/>
            <person name="Haridas S."/>
            <person name="Chen C."/>
            <person name="Bauer D."/>
            <person name="Andreopoulos W."/>
            <person name="Pangilinan J."/>
            <person name="LaButti K."/>
            <person name="Riley R."/>
            <person name="Lipzen A."/>
            <person name="Clum A."/>
            <person name="Drula E."/>
            <person name="Henrissat B."/>
            <person name="Kohler A."/>
            <person name="Grigoriev I.V."/>
            <person name="Martin F.M."/>
            <person name="Hacquard S."/>
        </authorList>
    </citation>
    <scope>NUCLEOTIDE SEQUENCE</scope>
    <source>
        <strain evidence="9">MPI-CAGE-CH-0235</strain>
    </source>
</reference>
<evidence type="ECO:0000256" key="7">
    <source>
        <dbReference type="SAM" id="Phobius"/>
    </source>
</evidence>